<name>J0WK83_AURST</name>
<feature type="compositionally biased region" description="Basic and acidic residues" evidence="1">
    <location>
        <begin position="39"/>
        <end position="59"/>
    </location>
</feature>
<keyword evidence="3" id="KW-1185">Reference proteome</keyword>
<dbReference type="AlphaFoldDB" id="J0WK83"/>
<evidence type="ECO:0000256" key="1">
    <source>
        <dbReference type="SAM" id="MobiDB-lite"/>
    </source>
</evidence>
<gene>
    <name evidence="2" type="ORF">AURDEDRAFT_178194</name>
</gene>
<proteinExistence type="predicted"/>
<accession>J0WK83</accession>
<protein>
    <submittedName>
        <fullName evidence="2">Uncharacterized protein</fullName>
    </submittedName>
</protein>
<evidence type="ECO:0000313" key="3">
    <source>
        <dbReference type="Proteomes" id="UP000006514"/>
    </source>
</evidence>
<feature type="region of interest" description="Disordered" evidence="1">
    <location>
        <begin position="39"/>
        <end position="75"/>
    </location>
</feature>
<feature type="compositionally biased region" description="Polar residues" evidence="1">
    <location>
        <begin position="1"/>
        <end position="20"/>
    </location>
</feature>
<evidence type="ECO:0000313" key="2">
    <source>
        <dbReference type="EMBL" id="EJD32708.1"/>
    </source>
</evidence>
<dbReference type="KEGG" id="adl:AURDEDRAFT_178194"/>
<dbReference type="Proteomes" id="UP000006514">
    <property type="component" value="Unassembled WGS sequence"/>
</dbReference>
<reference evidence="3" key="1">
    <citation type="journal article" date="2012" name="Science">
        <title>The Paleozoic origin of enzymatic lignin decomposition reconstructed from 31 fungal genomes.</title>
        <authorList>
            <person name="Floudas D."/>
            <person name="Binder M."/>
            <person name="Riley R."/>
            <person name="Barry K."/>
            <person name="Blanchette R.A."/>
            <person name="Henrissat B."/>
            <person name="Martinez A.T."/>
            <person name="Otillar R."/>
            <person name="Spatafora J.W."/>
            <person name="Yadav J.S."/>
            <person name="Aerts A."/>
            <person name="Benoit I."/>
            <person name="Boyd A."/>
            <person name="Carlson A."/>
            <person name="Copeland A."/>
            <person name="Coutinho P.M."/>
            <person name="de Vries R.P."/>
            <person name="Ferreira P."/>
            <person name="Findley K."/>
            <person name="Foster B."/>
            <person name="Gaskell J."/>
            <person name="Glotzer D."/>
            <person name="Gorecki P."/>
            <person name="Heitman J."/>
            <person name="Hesse C."/>
            <person name="Hori C."/>
            <person name="Igarashi K."/>
            <person name="Jurgens J.A."/>
            <person name="Kallen N."/>
            <person name="Kersten P."/>
            <person name="Kohler A."/>
            <person name="Kuees U."/>
            <person name="Kumar T.K.A."/>
            <person name="Kuo A."/>
            <person name="LaButti K."/>
            <person name="Larrondo L.F."/>
            <person name="Lindquist E."/>
            <person name="Ling A."/>
            <person name="Lombard V."/>
            <person name="Lucas S."/>
            <person name="Lundell T."/>
            <person name="Martin R."/>
            <person name="McLaughlin D.J."/>
            <person name="Morgenstern I."/>
            <person name="Morin E."/>
            <person name="Murat C."/>
            <person name="Nagy L.G."/>
            <person name="Nolan M."/>
            <person name="Ohm R.A."/>
            <person name="Patyshakuliyeva A."/>
            <person name="Rokas A."/>
            <person name="Ruiz-Duenas F.J."/>
            <person name="Sabat G."/>
            <person name="Salamov A."/>
            <person name="Samejima M."/>
            <person name="Schmutz J."/>
            <person name="Slot J.C."/>
            <person name="St John F."/>
            <person name="Stenlid J."/>
            <person name="Sun H."/>
            <person name="Sun S."/>
            <person name="Syed K."/>
            <person name="Tsang A."/>
            <person name="Wiebenga A."/>
            <person name="Young D."/>
            <person name="Pisabarro A."/>
            <person name="Eastwood D.C."/>
            <person name="Martin F."/>
            <person name="Cullen D."/>
            <person name="Grigoriev I.V."/>
            <person name="Hibbett D.S."/>
        </authorList>
    </citation>
    <scope>NUCLEOTIDE SEQUENCE [LARGE SCALE GENOMIC DNA]</scope>
    <source>
        <strain evidence="3">TFB10046</strain>
    </source>
</reference>
<organism evidence="2 3">
    <name type="scientific">Auricularia subglabra (strain TFB-10046 / SS5)</name>
    <name type="common">White-rot fungus</name>
    <name type="synonym">Auricularia delicata (strain TFB10046)</name>
    <dbReference type="NCBI Taxonomy" id="717982"/>
    <lineage>
        <taxon>Eukaryota</taxon>
        <taxon>Fungi</taxon>
        <taxon>Dikarya</taxon>
        <taxon>Basidiomycota</taxon>
        <taxon>Agaricomycotina</taxon>
        <taxon>Agaricomycetes</taxon>
        <taxon>Auriculariales</taxon>
        <taxon>Auriculariaceae</taxon>
        <taxon>Auricularia</taxon>
    </lineage>
</organism>
<dbReference type="InParanoid" id="J0WK83"/>
<feature type="region of interest" description="Disordered" evidence="1">
    <location>
        <begin position="1"/>
        <end position="22"/>
    </location>
</feature>
<sequence length="96" mass="10531">MQPVSHTTTTLTKDVQTFESTAPDGSIETLTLTATTREAKVRKPTRDGHPVKSKIETKTSRQVHRRAPYPGARRVRVSASSTTIITVEESIAARSI</sequence>
<dbReference type="EMBL" id="JH688719">
    <property type="protein sequence ID" value="EJD32708.1"/>
    <property type="molecule type" value="Genomic_DNA"/>
</dbReference>